<protein>
    <submittedName>
        <fullName evidence="2">Virulence factor</fullName>
    </submittedName>
</protein>
<evidence type="ECO:0000313" key="2">
    <source>
        <dbReference type="EMBL" id="RKT68611.1"/>
    </source>
</evidence>
<organism evidence="2 3">
    <name type="scientific">Saccharothrix variisporea</name>
    <dbReference type="NCBI Taxonomy" id="543527"/>
    <lineage>
        <taxon>Bacteria</taxon>
        <taxon>Bacillati</taxon>
        <taxon>Actinomycetota</taxon>
        <taxon>Actinomycetes</taxon>
        <taxon>Pseudonocardiales</taxon>
        <taxon>Pseudonocardiaceae</taxon>
        <taxon>Saccharothrix</taxon>
    </lineage>
</organism>
<sequence length="294" mass="32008">MLPVGVIGLGDIARKAYLPVVTALPGLDLHLMTRDRAKLDRIGDAHRVTHRHTTLDGLLAAGVQAAFVHAPTEHHAEIVTRLLEADVDVFVDKPLSYSLAESRALVELARTRGRSLAVGFNRRFAPAYVDALTLPRDLVVLQKDRHAGTGDVRTAVLDDFIHLVDTLRLFVPDADDVDVRGSVVDGQLRHVVLRLATPGHTGLAIMNRAGGSGGELLTVSGGNRRRDVHNLVDVVDHDGSPTTRRGDDWTPVAKRRGMDDMCRHFLDAVRSGTRLDAGDALVTHELCERIVTSL</sequence>
<dbReference type="EMBL" id="RBXR01000001">
    <property type="protein sequence ID" value="RKT68611.1"/>
    <property type="molecule type" value="Genomic_DNA"/>
</dbReference>
<dbReference type="PANTHER" id="PTHR43708">
    <property type="entry name" value="CONSERVED EXPRESSED OXIDOREDUCTASE (EUROFUNG)"/>
    <property type="match status" value="1"/>
</dbReference>
<dbReference type="Pfam" id="PF01408">
    <property type="entry name" value="GFO_IDH_MocA"/>
    <property type="match status" value="1"/>
</dbReference>
<dbReference type="Gene3D" id="3.40.50.720">
    <property type="entry name" value="NAD(P)-binding Rossmann-like Domain"/>
    <property type="match status" value="1"/>
</dbReference>
<dbReference type="InterPro" id="IPR051317">
    <property type="entry name" value="Gfo/Idh/MocA_oxidoreduct"/>
</dbReference>
<evidence type="ECO:0000259" key="1">
    <source>
        <dbReference type="Pfam" id="PF01408"/>
    </source>
</evidence>
<name>A0A495X320_9PSEU</name>
<dbReference type="SUPFAM" id="SSF55347">
    <property type="entry name" value="Glyceraldehyde-3-phosphate dehydrogenase-like, C-terminal domain"/>
    <property type="match status" value="1"/>
</dbReference>
<dbReference type="InterPro" id="IPR036291">
    <property type="entry name" value="NAD(P)-bd_dom_sf"/>
</dbReference>
<dbReference type="Gene3D" id="3.30.360.10">
    <property type="entry name" value="Dihydrodipicolinate Reductase, domain 2"/>
    <property type="match status" value="1"/>
</dbReference>
<dbReference type="PANTHER" id="PTHR43708:SF4">
    <property type="entry name" value="OXIDOREDUCTASE YCEM-RELATED"/>
    <property type="match status" value="1"/>
</dbReference>
<comment type="caution">
    <text evidence="2">The sequence shown here is derived from an EMBL/GenBank/DDBJ whole genome shotgun (WGS) entry which is preliminary data.</text>
</comment>
<accession>A0A495X320</accession>
<dbReference type="AlphaFoldDB" id="A0A495X320"/>
<reference evidence="2 3" key="1">
    <citation type="submission" date="2018-10" db="EMBL/GenBank/DDBJ databases">
        <title>Sequencing the genomes of 1000 actinobacteria strains.</title>
        <authorList>
            <person name="Klenk H.-P."/>
        </authorList>
    </citation>
    <scope>NUCLEOTIDE SEQUENCE [LARGE SCALE GENOMIC DNA]</scope>
    <source>
        <strain evidence="2 3">DSM 43911</strain>
    </source>
</reference>
<feature type="domain" description="Gfo/Idh/MocA-like oxidoreductase N-terminal" evidence="1">
    <location>
        <begin position="4"/>
        <end position="120"/>
    </location>
</feature>
<gene>
    <name evidence="2" type="ORF">DFJ66_1803</name>
</gene>
<dbReference type="OrthoDB" id="9815825at2"/>
<dbReference type="RefSeq" id="WP_121219752.1">
    <property type="nucleotide sequence ID" value="NZ_JBIUBA010000007.1"/>
</dbReference>
<dbReference type="GO" id="GO:0000166">
    <property type="term" value="F:nucleotide binding"/>
    <property type="evidence" value="ECO:0007669"/>
    <property type="project" value="InterPro"/>
</dbReference>
<keyword evidence="3" id="KW-1185">Reference proteome</keyword>
<dbReference type="SUPFAM" id="SSF51735">
    <property type="entry name" value="NAD(P)-binding Rossmann-fold domains"/>
    <property type="match status" value="1"/>
</dbReference>
<dbReference type="InterPro" id="IPR000683">
    <property type="entry name" value="Gfo/Idh/MocA-like_OxRdtase_N"/>
</dbReference>
<evidence type="ECO:0000313" key="3">
    <source>
        <dbReference type="Proteomes" id="UP000272729"/>
    </source>
</evidence>
<dbReference type="Proteomes" id="UP000272729">
    <property type="component" value="Unassembled WGS sequence"/>
</dbReference>
<proteinExistence type="predicted"/>